<evidence type="ECO:0000259" key="3">
    <source>
        <dbReference type="Pfam" id="PF00440"/>
    </source>
</evidence>
<dbReference type="Proteomes" id="UP000199137">
    <property type="component" value="Unassembled WGS sequence"/>
</dbReference>
<dbReference type="RefSeq" id="WP_244287108.1">
    <property type="nucleotide sequence ID" value="NZ_FOWC01000002.1"/>
</dbReference>
<keyword evidence="1" id="KW-0238">DNA-binding</keyword>
<dbReference type="InterPro" id="IPR009057">
    <property type="entry name" value="Homeodomain-like_sf"/>
</dbReference>
<feature type="domain" description="HTH tetR-type" evidence="3">
    <location>
        <begin position="24"/>
        <end position="59"/>
    </location>
</feature>
<dbReference type="EMBL" id="FOWC01000002">
    <property type="protein sequence ID" value="SFO56160.1"/>
    <property type="molecule type" value="Genomic_DNA"/>
</dbReference>
<organism evidence="4 5">
    <name type="scientific">Amycolatopsis rubida</name>
    <dbReference type="NCBI Taxonomy" id="112413"/>
    <lineage>
        <taxon>Bacteria</taxon>
        <taxon>Bacillati</taxon>
        <taxon>Actinomycetota</taxon>
        <taxon>Actinomycetes</taxon>
        <taxon>Pseudonocardiales</taxon>
        <taxon>Pseudonocardiaceae</taxon>
        <taxon>Amycolatopsis</taxon>
    </lineage>
</organism>
<evidence type="ECO:0000256" key="2">
    <source>
        <dbReference type="SAM" id="MobiDB-lite"/>
    </source>
</evidence>
<dbReference type="InterPro" id="IPR001647">
    <property type="entry name" value="HTH_TetR"/>
</dbReference>
<dbReference type="SUPFAM" id="SSF46689">
    <property type="entry name" value="Homeodomain-like"/>
    <property type="match status" value="1"/>
</dbReference>
<accession>A0A1I5I7P2</accession>
<dbReference type="AlphaFoldDB" id="A0A1I5I7P2"/>
<dbReference type="Gene3D" id="1.10.10.60">
    <property type="entry name" value="Homeodomain-like"/>
    <property type="match status" value="1"/>
</dbReference>
<reference evidence="4 5" key="1">
    <citation type="submission" date="2016-10" db="EMBL/GenBank/DDBJ databases">
        <authorList>
            <person name="de Groot N.N."/>
        </authorList>
    </citation>
    <scope>NUCLEOTIDE SEQUENCE [LARGE SCALE GENOMIC DNA]</scope>
    <source>
        <strain evidence="4 5">DSM 44637</strain>
    </source>
</reference>
<sequence>MTRNGPVSRVDRASTTSAASRGEVTSEEGLDGVTIGRLADELEMSKSGVHKHFGTKETLRISTLDKAWTSGIGWSGRRCRSRPDCGGCART</sequence>
<evidence type="ECO:0000313" key="4">
    <source>
        <dbReference type="EMBL" id="SFO56160.1"/>
    </source>
</evidence>
<gene>
    <name evidence="4" type="ORF">SAMN05421854_102299</name>
</gene>
<feature type="region of interest" description="Disordered" evidence="2">
    <location>
        <begin position="1"/>
        <end position="32"/>
    </location>
</feature>
<proteinExistence type="predicted"/>
<evidence type="ECO:0000313" key="5">
    <source>
        <dbReference type="Proteomes" id="UP000199137"/>
    </source>
</evidence>
<protein>
    <submittedName>
        <fullName evidence="4">Regulatory protein, tetR family</fullName>
    </submittedName>
</protein>
<evidence type="ECO:0000256" key="1">
    <source>
        <dbReference type="ARBA" id="ARBA00023125"/>
    </source>
</evidence>
<dbReference type="STRING" id="112413.SAMN05421854_102299"/>
<dbReference type="GO" id="GO:0003677">
    <property type="term" value="F:DNA binding"/>
    <property type="evidence" value="ECO:0007669"/>
    <property type="project" value="UniProtKB-KW"/>
</dbReference>
<dbReference type="Pfam" id="PF00440">
    <property type="entry name" value="TetR_N"/>
    <property type="match status" value="1"/>
</dbReference>
<name>A0A1I5I7P2_9PSEU</name>